<proteinExistence type="inferred from homology"/>
<feature type="domain" description="Type II secretion system protein GspF" evidence="9">
    <location>
        <begin position="72"/>
        <end position="195"/>
    </location>
</feature>
<keyword evidence="3" id="KW-1003">Cell membrane</keyword>
<dbReference type="Proteomes" id="UP000231143">
    <property type="component" value="Unassembled WGS sequence"/>
</dbReference>
<feature type="transmembrane region" description="Helical" evidence="8">
    <location>
        <begin position="172"/>
        <end position="194"/>
    </location>
</feature>
<feature type="domain" description="Type II secretion system protein GspF" evidence="9">
    <location>
        <begin position="276"/>
        <end position="398"/>
    </location>
</feature>
<reference evidence="10 11" key="1">
    <citation type="submission" date="2017-09" db="EMBL/GenBank/DDBJ databases">
        <title>Depth-based differentiation of microbial function through sediment-hosted aquifers and enrichment of novel symbionts in the deep terrestrial subsurface.</title>
        <authorList>
            <person name="Probst A.J."/>
            <person name="Ladd B."/>
            <person name="Jarett J.K."/>
            <person name="Geller-Mcgrath D.E."/>
            <person name="Sieber C.M."/>
            <person name="Emerson J.B."/>
            <person name="Anantharaman K."/>
            <person name="Thomas B.C."/>
            <person name="Malmstrom R."/>
            <person name="Stieglmeier M."/>
            <person name="Klingl A."/>
            <person name="Woyke T."/>
            <person name="Ryan C.M."/>
            <person name="Banfield J.F."/>
        </authorList>
    </citation>
    <scope>NUCLEOTIDE SEQUENCE [LARGE SCALE GENOMIC DNA]</scope>
    <source>
        <strain evidence="10">CG22_combo_CG10-13_8_21_14_all_36_13</strain>
    </source>
</reference>
<evidence type="ECO:0000313" key="11">
    <source>
        <dbReference type="Proteomes" id="UP000231143"/>
    </source>
</evidence>
<evidence type="ECO:0000259" key="9">
    <source>
        <dbReference type="Pfam" id="PF00482"/>
    </source>
</evidence>
<evidence type="ECO:0000256" key="7">
    <source>
        <dbReference type="ARBA" id="ARBA00023136"/>
    </source>
</evidence>
<dbReference type="FunFam" id="1.20.81.30:FF:000001">
    <property type="entry name" value="Type II secretion system protein F"/>
    <property type="match status" value="1"/>
</dbReference>
<comment type="subcellular location">
    <subcellularLocation>
        <location evidence="1">Cell inner membrane</location>
        <topology evidence="1">Multi-pass membrane protein</topology>
    </subcellularLocation>
</comment>
<evidence type="ECO:0000256" key="2">
    <source>
        <dbReference type="ARBA" id="ARBA00005745"/>
    </source>
</evidence>
<feature type="transmembrane region" description="Helical" evidence="8">
    <location>
        <begin position="226"/>
        <end position="243"/>
    </location>
</feature>
<evidence type="ECO:0000256" key="5">
    <source>
        <dbReference type="ARBA" id="ARBA00022692"/>
    </source>
</evidence>
<dbReference type="AlphaFoldDB" id="A0A2H0DYZ5"/>
<dbReference type="InterPro" id="IPR018076">
    <property type="entry name" value="T2SS_GspF_dom"/>
</dbReference>
<dbReference type="Gene3D" id="1.20.81.30">
    <property type="entry name" value="Type II secretion system (T2SS), domain F"/>
    <property type="match status" value="2"/>
</dbReference>
<dbReference type="GO" id="GO:0005886">
    <property type="term" value="C:plasma membrane"/>
    <property type="evidence" value="ECO:0007669"/>
    <property type="project" value="UniProtKB-SubCell"/>
</dbReference>
<protein>
    <recommendedName>
        <fullName evidence="9">Type II secretion system protein GspF domain-containing protein</fullName>
    </recommendedName>
</protein>
<dbReference type="PANTHER" id="PTHR30012:SF0">
    <property type="entry name" value="TYPE II SECRETION SYSTEM PROTEIN F-RELATED"/>
    <property type="match status" value="1"/>
</dbReference>
<name>A0A2H0DYZ5_9BACT</name>
<dbReference type="PRINTS" id="PR00812">
    <property type="entry name" value="BCTERIALGSPF"/>
</dbReference>
<dbReference type="InterPro" id="IPR003004">
    <property type="entry name" value="GspF/PilC"/>
</dbReference>
<keyword evidence="5 8" id="KW-0812">Transmembrane</keyword>
<comment type="caution">
    <text evidence="10">The sequence shown here is derived from an EMBL/GenBank/DDBJ whole genome shotgun (WGS) entry which is preliminary data.</text>
</comment>
<gene>
    <name evidence="10" type="ORF">COW81_00450</name>
</gene>
<evidence type="ECO:0000256" key="1">
    <source>
        <dbReference type="ARBA" id="ARBA00004429"/>
    </source>
</evidence>
<evidence type="ECO:0000256" key="8">
    <source>
        <dbReference type="SAM" id="Phobius"/>
    </source>
</evidence>
<dbReference type="Pfam" id="PF00482">
    <property type="entry name" value="T2SSF"/>
    <property type="match status" value="2"/>
</dbReference>
<organism evidence="10 11">
    <name type="scientific">Candidatus Campbellbacteria bacterium CG22_combo_CG10-13_8_21_14_all_36_13</name>
    <dbReference type="NCBI Taxonomy" id="1974529"/>
    <lineage>
        <taxon>Bacteria</taxon>
        <taxon>Candidatus Campbelliibacteriota</taxon>
    </lineage>
</organism>
<dbReference type="PANTHER" id="PTHR30012">
    <property type="entry name" value="GENERAL SECRETION PATHWAY PROTEIN"/>
    <property type="match status" value="1"/>
</dbReference>
<evidence type="ECO:0000256" key="6">
    <source>
        <dbReference type="ARBA" id="ARBA00022989"/>
    </source>
</evidence>
<dbReference type="InterPro" id="IPR042094">
    <property type="entry name" value="T2SS_GspF_sf"/>
</dbReference>
<keyword evidence="7 8" id="KW-0472">Membrane</keyword>
<accession>A0A2H0DYZ5</accession>
<evidence type="ECO:0000256" key="4">
    <source>
        <dbReference type="ARBA" id="ARBA00022519"/>
    </source>
</evidence>
<dbReference type="EMBL" id="PCTT01000006">
    <property type="protein sequence ID" value="PIP87404.1"/>
    <property type="molecule type" value="Genomic_DNA"/>
</dbReference>
<sequence>MKYKYKAIKKGGEIYEDFADAKSEEDLYRLLKEKEETLVFAELNGKSNLLEKVLSIFTKLFGRVKEEDKINFANNLGSMIEAGLAVSRALDVMSRQTKNKKFKEVISNINNSLRKGQTLSSGLEAYPDIFSSIFVSMVRSGEESGNLGGSLKLVANQLDKAYKLKRKIKGAMIYPAIILSAMVVVGALMLIFIVPTLSATFEELKVELPKSTQFIIFISNLLKDHLINTLLVISLVCSAFIYWKRTNSGKKLFHKLVLKIPIIGTLVIETNTARTARTLSSLLTSGVEIVRATEITEEVIQNVHFKEVIKEAGKKVQGGATLSEIFKSYENLYPPLINEMMAVGEETGQLPELLMRVAVFYEEDIDEKTKNMSTIIEPFLMVIIGTVVGFFAISMITPMYSLSNSI</sequence>
<feature type="transmembrane region" description="Helical" evidence="8">
    <location>
        <begin position="379"/>
        <end position="400"/>
    </location>
</feature>
<evidence type="ECO:0000313" key="10">
    <source>
        <dbReference type="EMBL" id="PIP87404.1"/>
    </source>
</evidence>
<evidence type="ECO:0000256" key="3">
    <source>
        <dbReference type="ARBA" id="ARBA00022475"/>
    </source>
</evidence>
<keyword evidence="6 8" id="KW-1133">Transmembrane helix</keyword>
<comment type="similarity">
    <text evidence="2">Belongs to the GSP F family.</text>
</comment>
<keyword evidence="4" id="KW-0997">Cell inner membrane</keyword>